<keyword evidence="8" id="KW-0862">Zinc</keyword>
<evidence type="ECO:0000313" key="11">
    <source>
        <dbReference type="EMBL" id="UJO11003.1"/>
    </source>
</evidence>
<dbReference type="AlphaFoldDB" id="A0A9Q8L6B4"/>
<protein>
    <recommendedName>
        <fullName evidence="2">RBR-type E3 ubiquitin transferase</fullName>
        <ecNumber evidence="2">2.3.2.31</ecNumber>
    </recommendedName>
</protein>
<reference evidence="11" key="1">
    <citation type="submission" date="2021-12" db="EMBL/GenBank/DDBJ databases">
        <authorList>
            <person name="Zaccaron A."/>
            <person name="Stergiopoulos I."/>
        </authorList>
    </citation>
    <scope>NUCLEOTIDE SEQUENCE</scope>
    <source>
        <strain evidence="11">Race5_Kim</strain>
    </source>
</reference>
<dbReference type="InterPro" id="IPR031127">
    <property type="entry name" value="E3_UB_ligase_RBR"/>
</dbReference>
<accession>A0A9Q8L6B4</accession>
<name>A0A9Q8L6B4_PASFU</name>
<evidence type="ECO:0000256" key="5">
    <source>
        <dbReference type="ARBA" id="ARBA00022737"/>
    </source>
</evidence>
<dbReference type="GO" id="GO:0061630">
    <property type="term" value="F:ubiquitin protein ligase activity"/>
    <property type="evidence" value="ECO:0007669"/>
    <property type="project" value="UniProtKB-EC"/>
</dbReference>
<dbReference type="SUPFAM" id="SSF57850">
    <property type="entry name" value="RING/U-box"/>
    <property type="match status" value="1"/>
</dbReference>
<feature type="domain" description="RING-type" evidence="10">
    <location>
        <begin position="60"/>
        <end position="276"/>
    </location>
</feature>
<keyword evidence="4" id="KW-0479">Metal-binding</keyword>
<dbReference type="EC" id="2.3.2.31" evidence="2"/>
<evidence type="ECO:0000256" key="3">
    <source>
        <dbReference type="ARBA" id="ARBA00022679"/>
    </source>
</evidence>
<gene>
    <name evidence="11" type="ORF">CLAFUR5_02099</name>
</gene>
<dbReference type="GO" id="GO:0016567">
    <property type="term" value="P:protein ubiquitination"/>
    <property type="evidence" value="ECO:0007669"/>
    <property type="project" value="InterPro"/>
</dbReference>
<keyword evidence="3" id="KW-0808">Transferase</keyword>
<evidence type="ECO:0000256" key="4">
    <source>
        <dbReference type="ARBA" id="ARBA00022723"/>
    </source>
</evidence>
<evidence type="ECO:0000256" key="8">
    <source>
        <dbReference type="ARBA" id="ARBA00022833"/>
    </source>
</evidence>
<dbReference type="PROSITE" id="PS51873">
    <property type="entry name" value="TRIAD"/>
    <property type="match status" value="1"/>
</dbReference>
<dbReference type="Proteomes" id="UP000756132">
    <property type="component" value="Chromosome 1"/>
</dbReference>
<comment type="catalytic activity">
    <reaction evidence="1">
        <text>[E2 ubiquitin-conjugating enzyme]-S-ubiquitinyl-L-cysteine + [acceptor protein]-L-lysine = [E2 ubiquitin-conjugating enzyme]-L-cysteine + [acceptor protein]-N(6)-ubiquitinyl-L-lysine.</text>
        <dbReference type="EC" id="2.3.2.31"/>
    </reaction>
</comment>
<evidence type="ECO:0000256" key="6">
    <source>
        <dbReference type="ARBA" id="ARBA00022771"/>
    </source>
</evidence>
<dbReference type="CDD" id="cd22584">
    <property type="entry name" value="Rcat_RBR_unk"/>
    <property type="match status" value="1"/>
</dbReference>
<proteinExistence type="predicted"/>
<evidence type="ECO:0000256" key="7">
    <source>
        <dbReference type="ARBA" id="ARBA00022786"/>
    </source>
</evidence>
<dbReference type="InterPro" id="IPR044066">
    <property type="entry name" value="TRIAD_supradom"/>
</dbReference>
<evidence type="ECO:0000256" key="9">
    <source>
        <dbReference type="SAM" id="MobiDB-lite"/>
    </source>
</evidence>
<evidence type="ECO:0000256" key="1">
    <source>
        <dbReference type="ARBA" id="ARBA00001798"/>
    </source>
</evidence>
<dbReference type="GO" id="GO:0008270">
    <property type="term" value="F:zinc ion binding"/>
    <property type="evidence" value="ECO:0007669"/>
    <property type="project" value="UniProtKB-KW"/>
</dbReference>
<sequence length="455" mass="50957">MVQGEDSTLLPDHSTLLFNLSNHHTDLHLTITTHLIEPTPPTRKPTMTAPSPSGMTTQPSTFECSICDDTHHDTSITIKGDAVCKGCFDSGIKPQFFAALKDESQYPVRWGDSELNIFDFAPFFPKIFLEAWLERTRLYAVLPGERIHCAGKDGEIKQSDTCGRFLGLKSARPAGRKCDVCDARTCTCCGGLIEGALKEHECKDPIDEAETLKELNRGTDYQKCPGCGGVVQLQDGCNHLVCSIPACRTHFCYICGEEADAASHHWDSGKPCPKYNQPGAANALFNDDPAMFDLLPANLFPVDPARREAINILRDRSQQDLLPTAIQPDDSPELILRKLDRRELDRIAHEANRLEDEHDEGHFNEPFPFRFDAVADLAEMLSSLVELYTIRSETNQTVRQIVFNAGDTLQEDLEDMVEDVGEVGFGRFPTLRRIVDSYQLAVRGEFEELRRQTRD</sequence>
<evidence type="ECO:0000259" key="10">
    <source>
        <dbReference type="PROSITE" id="PS51873"/>
    </source>
</evidence>
<keyword evidence="12" id="KW-1185">Reference proteome</keyword>
<dbReference type="RefSeq" id="XP_047755369.1">
    <property type="nucleotide sequence ID" value="XM_047901247.1"/>
</dbReference>
<evidence type="ECO:0000256" key="2">
    <source>
        <dbReference type="ARBA" id="ARBA00012251"/>
    </source>
</evidence>
<dbReference type="KEGG" id="ffu:CLAFUR5_02099"/>
<evidence type="ECO:0000313" key="12">
    <source>
        <dbReference type="Proteomes" id="UP000756132"/>
    </source>
</evidence>
<dbReference type="EMBL" id="CP090163">
    <property type="protein sequence ID" value="UJO11003.1"/>
    <property type="molecule type" value="Genomic_DNA"/>
</dbReference>
<dbReference type="InterPro" id="IPR002867">
    <property type="entry name" value="IBR_dom"/>
</dbReference>
<dbReference type="PANTHER" id="PTHR11685">
    <property type="entry name" value="RBR FAMILY RING FINGER AND IBR DOMAIN-CONTAINING"/>
    <property type="match status" value="1"/>
</dbReference>
<dbReference type="GeneID" id="71981977"/>
<dbReference type="Gene3D" id="1.20.120.1750">
    <property type="match status" value="1"/>
</dbReference>
<dbReference type="OMA" id="IKGDAVC"/>
<organism evidence="11 12">
    <name type="scientific">Passalora fulva</name>
    <name type="common">Tomato leaf mold</name>
    <name type="synonym">Cladosporium fulvum</name>
    <dbReference type="NCBI Taxonomy" id="5499"/>
    <lineage>
        <taxon>Eukaryota</taxon>
        <taxon>Fungi</taxon>
        <taxon>Dikarya</taxon>
        <taxon>Ascomycota</taxon>
        <taxon>Pezizomycotina</taxon>
        <taxon>Dothideomycetes</taxon>
        <taxon>Dothideomycetidae</taxon>
        <taxon>Mycosphaerellales</taxon>
        <taxon>Mycosphaerellaceae</taxon>
        <taxon>Fulvia</taxon>
    </lineage>
</organism>
<dbReference type="Pfam" id="PF01485">
    <property type="entry name" value="IBR"/>
    <property type="match status" value="1"/>
</dbReference>
<reference evidence="11" key="2">
    <citation type="journal article" date="2022" name="Microb. Genom.">
        <title>A chromosome-scale genome assembly of the tomato pathogen Cladosporium fulvum reveals a compartmentalized genome architecture and the presence of a dispensable chromosome.</title>
        <authorList>
            <person name="Zaccaron A.Z."/>
            <person name="Chen L.H."/>
            <person name="Samaras A."/>
            <person name="Stergiopoulos I."/>
        </authorList>
    </citation>
    <scope>NUCLEOTIDE SEQUENCE</scope>
    <source>
        <strain evidence="11">Race5_Kim</strain>
    </source>
</reference>
<dbReference type="SMART" id="SM00647">
    <property type="entry name" value="IBR"/>
    <property type="match status" value="1"/>
</dbReference>
<dbReference type="OrthoDB" id="3650714at2759"/>
<keyword evidence="7" id="KW-0833">Ubl conjugation pathway</keyword>
<keyword evidence="6" id="KW-0863">Zinc-finger</keyword>
<keyword evidence="5" id="KW-0677">Repeat</keyword>
<feature type="region of interest" description="Disordered" evidence="9">
    <location>
        <begin position="36"/>
        <end position="55"/>
    </location>
</feature>